<dbReference type="PROSITE" id="PS51257">
    <property type="entry name" value="PROKAR_LIPOPROTEIN"/>
    <property type="match status" value="1"/>
</dbReference>
<name>A0A6M1TYG2_9RHOB</name>
<dbReference type="GO" id="GO:0008360">
    <property type="term" value="P:regulation of cell shape"/>
    <property type="evidence" value="ECO:0007669"/>
    <property type="project" value="UniProtKB-UniRule"/>
</dbReference>
<dbReference type="CDD" id="cd16913">
    <property type="entry name" value="YkuD_like"/>
    <property type="match status" value="1"/>
</dbReference>
<dbReference type="RefSeq" id="WP_165049454.1">
    <property type="nucleotide sequence ID" value="NZ_JAALFE010000008.1"/>
</dbReference>
<proteinExistence type="inferred from homology"/>
<dbReference type="Proteomes" id="UP000474758">
    <property type="component" value="Unassembled WGS sequence"/>
</dbReference>
<reference evidence="9 10" key="1">
    <citation type="submission" date="2020-02" db="EMBL/GenBank/DDBJ databases">
        <title>Rhodobacter translucens sp. nov., a novel bacterium isolated from activated sludge.</title>
        <authorList>
            <person name="Liu J."/>
        </authorList>
    </citation>
    <scope>NUCLEOTIDE SEQUENCE [LARGE SCALE GENOMIC DNA]</scope>
    <source>
        <strain evidence="9 10">HX-7-19</strain>
    </source>
</reference>
<evidence type="ECO:0000256" key="6">
    <source>
        <dbReference type="ARBA" id="ARBA00023316"/>
    </source>
</evidence>
<dbReference type="PANTHER" id="PTHR36699">
    <property type="entry name" value="LD-TRANSPEPTIDASE"/>
    <property type="match status" value="1"/>
</dbReference>
<evidence type="ECO:0000313" key="9">
    <source>
        <dbReference type="EMBL" id="NGQ91182.1"/>
    </source>
</evidence>
<dbReference type="Pfam" id="PF03734">
    <property type="entry name" value="YkuD"/>
    <property type="match status" value="1"/>
</dbReference>
<sequence>MRFLKVILFLFLALAVTACGPKSKFLRYNGPEVTSVQVHKAARKMYLLHNGKVLESFDVALGFAPEGHKQFEGDGKTPEGTYYITHRNPNSAFHLSLGISYPNVRDVEFAKAAGKPPGGDIFIHGGPRRPVARRDWTEGCIAVTNEEMEVIYSMVKPGTVIHVLP</sequence>
<keyword evidence="5 7" id="KW-0573">Peptidoglycan synthesis</keyword>
<evidence type="ECO:0000256" key="5">
    <source>
        <dbReference type="ARBA" id="ARBA00022984"/>
    </source>
</evidence>
<evidence type="ECO:0000256" key="3">
    <source>
        <dbReference type="ARBA" id="ARBA00022679"/>
    </source>
</evidence>
<dbReference type="AlphaFoldDB" id="A0A6M1TYG2"/>
<dbReference type="GO" id="GO:0009252">
    <property type="term" value="P:peptidoglycan biosynthetic process"/>
    <property type="evidence" value="ECO:0007669"/>
    <property type="project" value="UniProtKB-UniPathway"/>
</dbReference>
<feature type="active site" description="Proton donor/acceptor" evidence="7">
    <location>
        <position position="124"/>
    </location>
</feature>
<dbReference type="InterPro" id="IPR005490">
    <property type="entry name" value="LD_TPept_cat_dom"/>
</dbReference>
<evidence type="ECO:0000256" key="2">
    <source>
        <dbReference type="ARBA" id="ARBA00005992"/>
    </source>
</evidence>
<dbReference type="Gene3D" id="2.40.440.10">
    <property type="entry name" value="L,D-transpeptidase catalytic domain-like"/>
    <property type="match status" value="1"/>
</dbReference>
<dbReference type="GO" id="GO:0016740">
    <property type="term" value="F:transferase activity"/>
    <property type="evidence" value="ECO:0007669"/>
    <property type="project" value="UniProtKB-KW"/>
</dbReference>
<dbReference type="PANTHER" id="PTHR36699:SF1">
    <property type="entry name" value="L,D-TRANSPEPTIDASE YAFK-RELATED"/>
    <property type="match status" value="1"/>
</dbReference>
<evidence type="ECO:0000313" key="10">
    <source>
        <dbReference type="Proteomes" id="UP000474758"/>
    </source>
</evidence>
<evidence type="ECO:0000256" key="7">
    <source>
        <dbReference type="PROSITE-ProRule" id="PRU01373"/>
    </source>
</evidence>
<feature type="domain" description="L,D-TPase catalytic" evidence="8">
    <location>
        <begin position="34"/>
        <end position="164"/>
    </location>
</feature>
<dbReference type="InterPro" id="IPR038063">
    <property type="entry name" value="Transpep_catalytic_dom"/>
</dbReference>
<dbReference type="SUPFAM" id="SSF141523">
    <property type="entry name" value="L,D-transpeptidase catalytic domain-like"/>
    <property type="match status" value="1"/>
</dbReference>
<dbReference type="EMBL" id="JAALFE010000008">
    <property type="protein sequence ID" value="NGQ91182.1"/>
    <property type="molecule type" value="Genomic_DNA"/>
</dbReference>
<evidence type="ECO:0000256" key="4">
    <source>
        <dbReference type="ARBA" id="ARBA00022960"/>
    </source>
</evidence>
<dbReference type="GO" id="GO:0004180">
    <property type="term" value="F:carboxypeptidase activity"/>
    <property type="evidence" value="ECO:0007669"/>
    <property type="project" value="UniProtKB-ARBA"/>
</dbReference>
<dbReference type="UniPathway" id="UPA00219"/>
<evidence type="ECO:0000259" key="8">
    <source>
        <dbReference type="PROSITE" id="PS52029"/>
    </source>
</evidence>
<evidence type="ECO:0000256" key="1">
    <source>
        <dbReference type="ARBA" id="ARBA00004752"/>
    </source>
</evidence>
<keyword evidence="4 7" id="KW-0133">Cell shape</keyword>
<organism evidence="9 10">
    <name type="scientific">Paragemmobacter kunshanensis</name>
    <dbReference type="NCBI Taxonomy" id="2583234"/>
    <lineage>
        <taxon>Bacteria</taxon>
        <taxon>Pseudomonadati</taxon>
        <taxon>Pseudomonadota</taxon>
        <taxon>Alphaproteobacteria</taxon>
        <taxon>Rhodobacterales</taxon>
        <taxon>Paracoccaceae</taxon>
        <taxon>Paragemmobacter</taxon>
    </lineage>
</organism>
<comment type="similarity">
    <text evidence="2">Belongs to the YkuD family.</text>
</comment>
<feature type="active site" description="Nucleophile" evidence="7">
    <location>
        <position position="140"/>
    </location>
</feature>
<protein>
    <submittedName>
        <fullName evidence="9">L,D-transpeptidase family protein</fullName>
    </submittedName>
</protein>
<dbReference type="GO" id="GO:0071555">
    <property type="term" value="P:cell wall organization"/>
    <property type="evidence" value="ECO:0007669"/>
    <property type="project" value="UniProtKB-UniRule"/>
</dbReference>
<keyword evidence="6 7" id="KW-0961">Cell wall biogenesis/degradation</keyword>
<keyword evidence="10" id="KW-1185">Reference proteome</keyword>
<gene>
    <name evidence="9" type="ORF">G5V65_09760</name>
</gene>
<accession>A0A6M1TYG2</accession>
<comment type="caution">
    <text evidence="9">The sequence shown here is derived from an EMBL/GenBank/DDBJ whole genome shotgun (WGS) entry which is preliminary data.</text>
</comment>
<dbReference type="PROSITE" id="PS52029">
    <property type="entry name" value="LD_TPASE"/>
    <property type="match status" value="1"/>
</dbReference>
<comment type="pathway">
    <text evidence="1 7">Cell wall biogenesis; peptidoglycan biosynthesis.</text>
</comment>
<keyword evidence="3" id="KW-0808">Transferase</keyword>